<protein>
    <recommendedName>
        <fullName evidence="2">(d)CMP kinase</fullName>
    </recommendedName>
</protein>
<proteinExistence type="predicted"/>
<evidence type="ECO:0008006" key="2">
    <source>
        <dbReference type="Google" id="ProtNLM"/>
    </source>
</evidence>
<reference evidence="1" key="1">
    <citation type="submission" date="2019-08" db="EMBL/GenBank/DDBJ databases">
        <authorList>
            <person name="Kucharzyk K."/>
            <person name="Murdoch R.W."/>
            <person name="Higgins S."/>
            <person name="Loffler F."/>
        </authorList>
    </citation>
    <scope>NUCLEOTIDE SEQUENCE</scope>
</reference>
<accession>A0A645H960</accession>
<dbReference type="InterPro" id="IPR027417">
    <property type="entry name" value="P-loop_NTPase"/>
</dbReference>
<dbReference type="EMBL" id="VSSQ01087791">
    <property type="protein sequence ID" value="MPN34639.1"/>
    <property type="molecule type" value="Genomic_DNA"/>
</dbReference>
<organism evidence="1">
    <name type="scientific">bioreactor metagenome</name>
    <dbReference type="NCBI Taxonomy" id="1076179"/>
    <lineage>
        <taxon>unclassified sequences</taxon>
        <taxon>metagenomes</taxon>
        <taxon>ecological metagenomes</taxon>
    </lineage>
</organism>
<name>A0A645H960_9ZZZZ</name>
<gene>
    <name evidence="1" type="ORF">SDC9_182133</name>
</gene>
<comment type="caution">
    <text evidence="1">The sequence shown here is derived from an EMBL/GenBank/DDBJ whole genome shotgun (WGS) entry which is preliminary data.</text>
</comment>
<dbReference type="Pfam" id="PF13189">
    <property type="entry name" value="Cytidylate_kin2"/>
    <property type="match status" value="1"/>
</dbReference>
<evidence type="ECO:0000313" key="1">
    <source>
        <dbReference type="EMBL" id="MPN34639.1"/>
    </source>
</evidence>
<sequence>MMYPLGRGTSSMQNKIYEMEKSVILDLASSGNCVIVGRCSDYILYESKHPTMLSAFIYAPYDKRIISCENELGLSQEMAEDYVENVDKARRDFYKLHTGVSFYSTKYRHIMLDSSIASHEVCAEIICSAAKNKYSLI</sequence>
<dbReference type="AlphaFoldDB" id="A0A645H960"/>
<dbReference type="Gene3D" id="3.40.50.300">
    <property type="entry name" value="P-loop containing nucleotide triphosphate hydrolases"/>
    <property type="match status" value="1"/>
</dbReference>